<dbReference type="GO" id="GO:0097363">
    <property type="term" value="F:protein O-acetylglucosaminyltransferase activity"/>
    <property type="evidence" value="ECO:0007669"/>
    <property type="project" value="UniProtKB-EC"/>
</dbReference>
<feature type="region of interest" description="Disordered" evidence="9">
    <location>
        <begin position="1"/>
        <end position="61"/>
    </location>
</feature>
<dbReference type="Gene3D" id="3.40.50.11380">
    <property type="match status" value="1"/>
</dbReference>
<dbReference type="SUPFAM" id="SSF48452">
    <property type="entry name" value="TPR-like"/>
    <property type="match status" value="1"/>
</dbReference>
<dbReference type="Pfam" id="PF13181">
    <property type="entry name" value="TPR_8"/>
    <property type="match status" value="2"/>
</dbReference>
<feature type="region of interest" description="Disordered" evidence="9">
    <location>
        <begin position="1843"/>
        <end position="1924"/>
    </location>
</feature>
<feature type="compositionally biased region" description="Polar residues" evidence="9">
    <location>
        <begin position="118"/>
        <end position="141"/>
    </location>
</feature>
<dbReference type="PANTHER" id="PTHR44998:SF1">
    <property type="entry name" value="UDP-N-ACETYLGLUCOSAMINE--PEPTIDE N-ACETYLGLUCOSAMINYLTRANSFERASE 110 KDA SUBUNIT"/>
    <property type="match status" value="1"/>
</dbReference>
<feature type="region of interest" description="Disordered" evidence="9">
    <location>
        <begin position="1564"/>
        <end position="1583"/>
    </location>
</feature>
<comment type="pathway">
    <text evidence="1">Protein modification; protein glycosylation.</text>
</comment>
<feature type="compositionally biased region" description="Low complexity" evidence="9">
    <location>
        <begin position="252"/>
        <end position="265"/>
    </location>
</feature>
<keyword evidence="6" id="KW-0677">Repeat</keyword>
<dbReference type="InParanoid" id="A0A316V737"/>
<feature type="repeat" description="TPR" evidence="8">
    <location>
        <begin position="1135"/>
        <end position="1168"/>
    </location>
</feature>
<keyword evidence="5" id="KW-0808">Transferase</keyword>
<evidence type="ECO:0000256" key="4">
    <source>
        <dbReference type="ARBA" id="ARBA00022676"/>
    </source>
</evidence>
<feature type="compositionally biased region" description="Polar residues" evidence="9">
    <location>
        <begin position="433"/>
        <end position="451"/>
    </location>
</feature>
<feature type="region of interest" description="Disordered" evidence="9">
    <location>
        <begin position="118"/>
        <end position="158"/>
    </location>
</feature>
<evidence type="ECO:0000256" key="2">
    <source>
        <dbReference type="ARBA" id="ARBA00005386"/>
    </source>
</evidence>
<feature type="compositionally biased region" description="Polar residues" evidence="9">
    <location>
        <begin position="22"/>
        <end position="33"/>
    </location>
</feature>
<feature type="domain" description="O-GlcNAc transferase C-terminal" evidence="10">
    <location>
        <begin position="1630"/>
        <end position="1811"/>
    </location>
</feature>
<feature type="compositionally biased region" description="Basic and acidic residues" evidence="9">
    <location>
        <begin position="1572"/>
        <end position="1583"/>
    </location>
</feature>
<protein>
    <recommendedName>
        <fullName evidence="3">protein O-GlcNAc transferase</fullName>
        <ecNumber evidence="3">2.4.1.255</ecNumber>
    </recommendedName>
</protein>
<evidence type="ECO:0000313" key="11">
    <source>
        <dbReference type="EMBL" id="PWN33252.1"/>
    </source>
</evidence>
<dbReference type="EC" id="2.4.1.255" evidence="3"/>
<feature type="compositionally biased region" description="Basic and acidic residues" evidence="9">
    <location>
        <begin position="1877"/>
        <end position="1892"/>
    </location>
</feature>
<gene>
    <name evidence="11" type="ORF">FA14DRAFT_161196</name>
</gene>
<feature type="domain" description="O-GlcNAc transferase C-terminal" evidence="10">
    <location>
        <begin position="1368"/>
        <end position="1554"/>
    </location>
</feature>
<dbReference type="RefSeq" id="XP_025353554.1">
    <property type="nucleotide sequence ID" value="XM_025499001.1"/>
</dbReference>
<comment type="similarity">
    <text evidence="2">Belongs to the glycosyltransferase 41 family. O-GlcNAc transferase subfamily.</text>
</comment>
<dbReference type="PROSITE" id="PS50005">
    <property type="entry name" value="TPR"/>
    <property type="match status" value="2"/>
</dbReference>
<dbReference type="InterPro" id="IPR011990">
    <property type="entry name" value="TPR-like_helical_dom_sf"/>
</dbReference>
<proteinExistence type="inferred from homology"/>
<feature type="compositionally biased region" description="Low complexity" evidence="9">
    <location>
        <begin position="1"/>
        <end position="21"/>
    </location>
</feature>
<dbReference type="Pfam" id="PF13844">
    <property type="entry name" value="Glyco_transf_41"/>
    <property type="match status" value="2"/>
</dbReference>
<dbReference type="GO" id="GO:0006493">
    <property type="term" value="P:protein O-linked glycosylation"/>
    <property type="evidence" value="ECO:0007669"/>
    <property type="project" value="TreeGrafter"/>
</dbReference>
<evidence type="ECO:0000256" key="9">
    <source>
        <dbReference type="SAM" id="MobiDB-lite"/>
    </source>
</evidence>
<sequence>MQSYQDNSSSSSARRNSNQGRYQNMASSSSLGNSGDGEGVYNAGSSPHSLGRPSPHNLPAGSGAASMLMAASALAQTPAQNVSEALLGQVQIAAEGQILQHRRESAGLISDVTIESAENGTSSGTRRPSLPSQSHFSNFPSGQGGGSNNNLPPPFSVHPASVGIQGSIANSLHTAAKIGAVQASSASAFSASQLVASNVYEPSAAQQQARTSFQANDAGISGVQGGFDGINLAPKGGQNGQNGGLETDAAKQGQSPSSLSQQQIHPSQAMLLASRGLPHNFNQSHSSKQGAGWYAPLSPRTQAQVQIGNIASNVAVHEYIAQTVSANLTPEDSNRWYDPSQPFQGVPSTPMMPSPSPAMLPPPDIVMGMRTPFSGSNNVNATNQTNFVPSYRLAPDEYTILASAAAIATAALTTASTFQDHDTEMQSKENVEGRNTSANGEITGSSSRALTEQEQEEITVLLRAWAGLEGVDRQEQARQQLHRTTVAGKSPNSGNGQSTTQFIPPDFARHFQSQLTALAAGYYQKLHTDGFAQPYFAPSSADSVSNIQQQQQLQQAALQQLANNSAGDGQVGTSSPGSYTIQQNDPMLLVAQASSSTGLSVNSPQIRDQLLQYAHHLYATGGKQVPIDQEAMDKTKKEGEQPQMRTELHPSLLPLLHTLHKLHSRHLPTLLLLSCAYYSCGDLAASLWYNKEILSIDANYVESMSNIGTTLRALGRWHEAESWWWRAVKLRPGYWDAYENLLGVLCSPQQIPPNEEEHAAANRVAEIGQLPSDNDQSIAPADRKPETGLPRFNEALKLCEFVESNVLSKRQQATDEGRLRKVPGSGAIASFENAPVYMPMHLPVAQGPRLQNLFYAKGNLKYVLPDLGAVPAAREYERAIEVVLSTSENSAYSVRDLVLSSYVIGVLTMGIALPGAHATHALSDIAQAIGLNLQDSQQIQQAAAGQYHLLCPGGGILRLVRKSGDRLLRTLLRLGGGSQLPLLMMLPQGAVQLASILFAETERSLPALVEACRRAVQSVDTIQSTLQQSQTMTSTVLLTLAKLIQDATTRATSGPHGALTLDGIPPSTSLLLPLYYLSITVSPAASTANNLGILLSSIPVSTTVASGTGERQSINGQSLALQYYTYGLTLDPKHPHLYTNFGSLLKDLNHLTEAVQMYEKAIDCNPTFDVALANLGNAIKDQGRTQDSVQYYRRAVEVNPNFPEALCGLVNALLAICDWDEVYSQSDEGKEGFMARVVALLERQLDEGSLYGVGSLCSDRSPEEWADLIVRMTGRKGAEQKQAYIDRIQMISAMSMDGDREKQKINEGSFVIRLVERIMRRTQREWYLDVYGNQIQSEHALQRIAPQQADAQKYRRVPLPACLGTPAVPTVLPFHTFTLKIPPRHIRLISHRTALRISQTTMSQLWLPSNVYPPPAPPAPRIKVGYVSSDFNNHPLAHLMQSTFGFHDRSKFEIFLYATSISDQSPYRKKIEKEAEHFTDVSAWTNQMIISRILEDGVHLLMNLNGYTKGARNEIFAARPCPVQLEFMGFAGGMASSWTDWIVVDPIVCPPEMTCTDIWRKERKQGSQRQRRLTDFDGDRDPESTDNDWVYTEHFIYLPDSYFVNDHRQGFREPEQRRGASGEIVKPHQMNDEEAWREEEKRRWQARKELWPSLPDDYVIFADFNQLYKLEPTLFKLWLRILQSVPNSIIWLLRFPSAGEAHLLRYAQKHFGDEVAARVIFTDVAPKSVHIHRGRIADLFLDTLECGAHTTSADILWSATPVLTWPKHKHKMASRVAASIVAAAGQGDRMIVDSEQAYEDRAVHLAQSLSYTYVDENGKSLKAEQPKKGEDVVQADALSFNAESSSAAQHTAVNSTGQHIQQQLQKANEAPAPANVKKAEAESKKEEQKQENLDPLPPRSRIELAKTGPQAPPATDSRRSHGELSDLRKELFLSRDSNKLFDTQRWVRHLERGYEEAWKRWVQGIDTEESQEWDALPEQHPAKQSGHIWVQDESG</sequence>
<feature type="region of interest" description="Disordered" evidence="9">
    <location>
        <begin position="229"/>
        <end position="265"/>
    </location>
</feature>
<dbReference type="Pfam" id="PF13374">
    <property type="entry name" value="TPR_10"/>
    <property type="match status" value="1"/>
</dbReference>
<evidence type="ECO:0000256" key="1">
    <source>
        <dbReference type="ARBA" id="ARBA00004922"/>
    </source>
</evidence>
<evidence type="ECO:0000256" key="6">
    <source>
        <dbReference type="ARBA" id="ARBA00022737"/>
    </source>
</evidence>
<evidence type="ECO:0000259" key="10">
    <source>
        <dbReference type="Pfam" id="PF13844"/>
    </source>
</evidence>
<feature type="region of interest" description="Disordered" evidence="9">
    <location>
        <begin position="419"/>
        <end position="451"/>
    </location>
</feature>
<evidence type="ECO:0000256" key="5">
    <source>
        <dbReference type="ARBA" id="ARBA00022679"/>
    </source>
</evidence>
<evidence type="ECO:0000256" key="7">
    <source>
        <dbReference type="ARBA" id="ARBA00022803"/>
    </source>
</evidence>
<reference evidence="11 12" key="1">
    <citation type="journal article" date="2018" name="Mol. Biol. Evol.">
        <title>Broad Genomic Sampling Reveals a Smut Pathogenic Ancestry of the Fungal Clade Ustilaginomycotina.</title>
        <authorList>
            <person name="Kijpornyongpan T."/>
            <person name="Mondo S.J."/>
            <person name="Barry K."/>
            <person name="Sandor L."/>
            <person name="Lee J."/>
            <person name="Lipzen A."/>
            <person name="Pangilinan J."/>
            <person name="LaButti K."/>
            <person name="Hainaut M."/>
            <person name="Henrissat B."/>
            <person name="Grigoriev I.V."/>
            <person name="Spatafora J.W."/>
            <person name="Aime M.C."/>
        </authorList>
    </citation>
    <scope>NUCLEOTIDE SEQUENCE [LARGE SCALE GENOMIC DNA]</scope>
    <source>
        <strain evidence="11 12">MCA 3882</strain>
    </source>
</reference>
<dbReference type="STRING" id="1280837.A0A316V737"/>
<dbReference type="Proteomes" id="UP000245771">
    <property type="component" value="Unassembled WGS sequence"/>
</dbReference>
<evidence type="ECO:0000256" key="8">
    <source>
        <dbReference type="PROSITE-ProRule" id="PRU00339"/>
    </source>
</evidence>
<name>A0A316V737_9BASI</name>
<dbReference type="OrthoDB" id="421121at2759"/>
<accession>A0A316V737</accession>
<dbReference type="Gene3D" id="3.40.50.2000">
    <property type="entry name" value="Glycogen Phosphorylase B"/>
    <property type="match status" value="1"/>
</dbReference>
<feature type="repeat" description="TPR" evidence="8">
    <location>
        <begin position="1169"/>
        <end position="1202"/>
    </location>
</feature>
<dbReference type="GeneID" id="37020782"/>
<dbReference type="SMART" id="SM00028">
    <property type="entry name" value="TPR"/>
    <property type="match status" value="3"/>
</dbReference>
<feature type="compositionally biased region" description="Polar residues" evidence="9">
    <location>
        <begin position="1843"/>
        <end position="1866"/>
    </location>
</feature>
<keyword evidence="12" id="KW-1185">Reference proteome</keyword>
<dbReference type="PANTHER" id="PTHR44998">
    <property type="match status" value="1"/>
</dbReference>
<dbReference type="InterPro" id="IPR029489">
    <property type="entry name" value="OGT/SEC/SPY_C"/>
</dbReference>
<keyword evidence="7 8" id="KW-0802">TPR repeat</keyword>
<dbReference type="Gene3D" id="1.25.40.10">
    <property type="entry name" value="Tetratricopeptide repeat domain"/>
    <property type="match status" value="3"/>
</dbReference>
<feature type="region of interest" description="Disordered" evidence="9">
    <location>
        <begin position="1970"/>
        <end position="1995"/>
    </location>
</feature>
<dbReference type="InterPro" id="IPR019734">
    <property type="entry name" value="TPR_rpt"/>
</dbReference>
<dbReference type="EMBL" id="KZ819604">
    <property type="protein sequence ID" value="PWN33252.1"/>
    <property type="molecule type" value="Genomic_DNA"/>
</dbReference>
<organism evidence="11 12">
    <name type="scientific">Meira miltonrushii</name>
    <dbReference type="NCBI Taxonomy" id="1280837"/>
    <lineage>
        <taxon>Eukaryota</taxon>
        <taxon>Fungi</taxon>
        <taxon>Dikarya</taxon>
        <taxon>Basidiomycota</taxon>
        <taxon>Ustilaginomycotina</taxon>
        <taxon>Exobasidiomycetes</taxon>
        <taxon>Exobasidiales</taxon>
        <taxon>Brachybasidiaceae</taxon>
        <taxon>Meira</taxon>
    </lineage>
</organism>
<keyword evidence="4" id="KW-0328">Glycosyltransferase</keyword>
<evidence type="ECO:0000256" key="3">
    <source>
        <dbReference type="ARBA" id="ARBA00011970"/>
    </source>
</evidence>
<feature type="compositionally biased region" description="Basic and acidic residues" evidence="9">
    <location>
        <begin position="419"/>
        <end position="432"/>
    </location>
</feature>
<evidence type="ECO:0000313" key="12">
    <source>
        <dbReference type="Proteomes" id="UP000245771"/>
    </source>
</evidence>